<dbReference type="EMBL" id="QJKJ01000470">
    <property type="protein sequence ID" value="RDY12427.1"/>
    <property type="molecule type" value="Genomic_DNA"/>
</dbReference>
<dbReference type="PANTHER" id="PTHR47963">
    <property type="entry name" value="DEAD-BOX ATP-DEPENDENT RNA HELICASE 47, MITOCHONDRIAL"/>
    <property type="match status" value="1"/>
</dbReference>
<protein>
    <recommendedName>
        <fullName evidence="1">RNA helicase</fullName>
        <ecNumber evidence="1">3.6.4.13</ecNumber>
    </recommendedName>
</protein>
<dbReference type="GO" id="GO:0016787">
    <property type="term" value="F:hydrolase activity"/>
    <property type="evidence" value="ECO:0007669"/>
    <property type="project" value="UniProtKB-KW"/>
</dbReference>
<proteinExistence type="predicted"/>
<dbReference type="Pfam" id="PF00270">
    <property type="entry name" value="DEAD"/>
    <property type="match status" value="1"/>
</dbReference>
<dbReference type="EC" id="3.6.4.13" evidence="1"/>
<comment type="caution">
    <text evidence="9">The sequence shown here is derived from an EMBL/GenBank/DDBJ whole genome shotgun (WGS) entry which is preliminary data.</text>
</comment>
<dbReference type="InterPro" id="IPR011545">
    <property type="entry name" value="DEAD/DEAH_box_helicase_dom"/>
</dbReference>
<accession>A0A371IBJ3</accession>
<dbReference type="Proteomes" id="UP000257109">
    <property type="component" value="Unassembled WGS sequence"/>
</dbReference>
<dbReference type="SMART" id="SM00487">
    <property type="entry name" value="DEXDc"/>
    <property type="match status" value="1"/>
</dbReference>
<dbReference type="InterPro" id="IPR014001">
    <property type="entry name" value="Helicase_ATP-bd"/>
</dbReference>
<dbReference type="GO" id="GO:0003723">
    <property type="term" value="F:RNA binding"/>
    <property type="evidence" value="ECO:0007669"/>
    <property type="project" value="TreeGrafter"/>
</dbReference>
<dbReference type="InterPro" id="IPR044742">
    <property type="entry name" value="DEAD/DEAH_RhlB"/>
</dbReference>
<feature type="domain" description="Helicase C-terminal" evidence="8">
    <location>
        <begin position="341"/>
        <end position="498"/>
    </location>
</feature>
<reference evidence="9" key="1">
    <citation type="submission" date="2018-05" db="EMBL/GenBank/DDBJ databases">
        <title>Draft genome of Mucuna pruriens seed.</title>
        <authorList>
            <person name="Nnadi N.E."/>
            <person name="Vos R."/>
            <person name="Hasami M.H."/>
            <person name="Devisetty U.K."/>
            <person name="Aguiy J.C."/>
        </authorList>
    </citation>
    <scope>NUCLEOTIDE SEQUENCE [LARGE SCALE GENOMIC DNA]</scope>
    <source>
        <strain evidence="9">JCA_2017</strain>
    </source>
</reference>
<evidence type="ECO:0000256" key="4">
    <source>
        <dbReference type="ARBA" id="ARBA00022806"/>
    </source>
</evidence>
<dbReference type="InterPro" id="IPR050547">
    <property type="entry name" value="DEAD_box_RNA_helicases"/>
</dbReference>
<dbReference type="PROSITE" id="PS51194">
    <property type="entry name" value="HELICASE_CTER"/>
    <property type="match status" value="1"/>
</dbReference>
<dbReference type="PROSITE" id="PS51192">
    <property type="entry name" value="HELICASE_ATP_BIND_1"/>
    <property type="match status" value="1"/>
</dbReference>
<keyword evidence="10" id="KW-1185">Reference proteome</keyword>
<dbReference type="AlphaFoldDB" id="A0A371IBJ3"/>
<evidence type="ECO:0000256" key="2">
    <source>
        <dbReference type="ARBA" id="ARBA00022741"/>
    </source>
</evidence>
<dbReference type="InterPro" id="IPR027417">
    <property type="entry name" value="P-loop_NTPase"/>
</dbReference>
<dbReference type="CDD" id="cd00268">
    <property type="entry name" value="DEADc"/>
    <property type="match status" value="1"/>
</dbReference>
<dbReference type="GO" id="GO:0005524">
    <property type="term" value="F:ATP binding"/>
    <property type="evidence" value="ECO:0007669"/>
    <property type="project" value="UniProtKB-KW"/>
</dbReference>
<evidence type="ECO:0000313" key="9">
    <source>
        <dbReference type="EMBL" id="RDY12427.1"/>
    </source>
</evidence>
<comment type="catalytic activity">
    <reaction evidence="6">
        <text>ATP + H2O = ADP + phosphate + H(+)</text>
        <dbReference type="Rhea" id="RHEA:13065"/>
        <dbReference type="ChEBI" id="CHEBI:15377"/>
        <dbReference type="ChEBI" id="CHEBI:15378"/>
        <dbReference type="ChEBI" id="CHEBI:30616"/>
        <dbReference type="ChEBI" id="CHEBI:43474"/>
        <dbReference type="ChEBI" id="CHEBI:456216"/>
        <dbReference type="EC" id="3.6.4.13"/>
    </reaction>
</comment>
<feature type="domain" description="Helicase ATP-binding" evidence="7">
    <location>
        <begin position="130"/>
        <end position="312"/>
    </location>
</feature>
<name>A0A371IBJ3_MUCPR</name>
<sequence length="498" mass="55978">MDTNTLSLSWPLPTLGLLPSEKPTPTCYILRSHNHFLKHFSSITNLNRTFKFRTPQAILNPSPIAPSTEITPTLREICHTHVPEHILQRQFQNLFPFFFPALFCAQNLIICFRMEEIGYVMPTDIQREALPYLFSGRDCILHAQTGSGKTLTYLLLIHSVINAGKSSVQALVVVPTRELGMQVTKVARTLAAKPIGIDGEQKSCSIMALLDGGTLKRHKSWIKAEPPTVVIATVGSLCQMLERHIFSLETVRVLIVDEVDCIFNSSKQVSSLRKILTSYSSCNNRQTVFASASIPQHNRFIHDSVQQKWTKRDVVHIHVSAVEPMPSRLYHRFIISDTKRKLQTLLSLIQSDAPESGIIFVAEQSEKSKKAGNAPSTSLLIDFLNTSYQGALDILLLEDKMNFNSRAASLLEVRKGGGYLLVATDIAARGVDLPEMSHIYNFDLPRTAIDYLHRAGRTCRKPFSDINCTVTSIIVPDERFVLQRYENELMFTCEELIP</sequence>
<dbReference type="GO" id="GO:0003724">
    <property type="term" value="F:RNA helicase activity"/>
    <property type="evidence" value="ECO:0007669"/>
    <property type="project" value="UniProtKB-EC"/>
</dbReference>
<keyword evidence="4 9" id="KW-0347">Helicase</keyword>
<evidence type="ECO:0000259" key="8">
    <source>
        <dbReference type="PROSITE" id="PS51194"/>
    </source>
</evidence>
<dbReference type="SMART" id="SM00490">
    <property type="entry name" value="HELICc"/>
    <property type="match status" value="1"/>
</dbReference>
<dbReference type="STRING" id="157652.A0A371IBJ3"/>
<dbReference type="Pfam" id="PF00271">
    <property type="entry name" value="Helicase_C"/>
    <property type="match status" value="1"/>
</dbReference>
<keyword evidence="2" id="KW-0547">Nucleotide-binding</keyword>
<dbReference type="CDD" id="cd18787">
    <property type="entry name" value="SF2_C_DEAD"/>
    <property type="match status" value="1"/>
</dbReference>
<evidence type="ECO:0000256" key="3">
    <source>
        <dbReference type="ARBA" id="ARBA00022801"/>
    </source>
</evidence>
<dbReference type="Gene3D" id="3.40.50.300">
    <property type="entry name" value="P-loop containing nucleotide triphosphate hydrolases"/>
    <property type="match status" value="2"/>
</dbReference>
<evidence type="ECO:0000259" key="7">
    <source>
        <dbReference type="PROSITE" id="PS51192"/>
    </source>
</evidence>
<keyword evidence="3" id="KW-0378">Hydrolase</keyword>
<dbReference type="PANTHER" id="PTHR47963:SF10">
    <property type="entry name" value="ATP-DEPENDENT RNA HELICASE DDX6_DHH1"/>
    <property type="match status" value="1"/>
</dbReference>
<gene>
    <name evidence="9" type="primary">RH58</name>
    <name evidence="9" type="ORF">CR513_02789</name>
</gene>
<organism evidence="9 10">
    <name type="scientific">Mucuna pruriens</name>
    <name type="common">Velvet bean</name>
    <name type="synonym">Dolichos pruriens</name>
    <dbReference type="NCBI Taxonomy" id="157652"/>
    <lineage>
        <taxon>Eukaryota</taxon>
        <taxon>Viridiplantae</taxon>
        <taxon>Streptophyta</taxon>
        <taxon>Embryophyta</taxon>
        <taxon>Tracheophyta</taxon>
        <taxon>Spermatophyta</taxon>
        <taxon>Magnoliopsida</taxon>
        <taxon>eudicotyledons</taxon>
        <taxon>Gunneridae</taxon>
        <taxon>Pentapetalae</taxon>
        <taxon>rosids</taxon>
        <taxon>fabids</taxon>
        <taxon>Fabales</taxon>
        <taxon>Fabaceae</taxon>
        <taxon>Papilionoideae</taxon>
        <taxon>50 kb inversion clade</taxon>
        <taxon>NPAAA clade</taxon>
        <taxon>indigoferoid/millettioid clade</taxon>
        <taxon>Phaseoleae</taxon>
        <taxon>Mucuna</taxon>
    </lineage>
</organism>
<feature type="non-terminal residue" evidence="9">
    <location>
        <position position="1"/>
    </location>
</feature>
<evidence type="ECO:0000256" key="5">
    <source>
        <dbReference type="ARBA" id="ARBA00022840"/>
    </source>
</evidence>
<evidence type="ECO:0000313" key="10">
    <source>
        <dbReference type="Proteomes" id="UP000257109"/>
    </source>
</evidence>
<dbReference type="OrthoDB" id="10256233at2759"/>
<keyword evidence="5" id="KW-0067">ATP-binding</keyword>
<dbReference type="SUPFAM" id="SSF52540">
    <property type="entry name" value="P-loop containing nucleoside triphosphate hydrolases"/>
    <property type="match status" value="1"/>
</dbReference>
<evidence type="ECO:0000256" key="6">
    <source>
        <dbReference type="ARBA" id="ARBA00047984"/>
    </source>
</evidence>
<dbReference type="InterPro" id="IPR001650">
    <property type="entry name" value="Helicase_C-like"/>
</dbReference>
<evidence type="ECO:0000256" key="1">
    <source>
        <dbReference type="ARBA" id="ARBA00012552"/>
    </source>
</evidence>